<dbReference type="PANTHER" id="PTHR47369:SF2">
    <property type="entry name" value="BTB_POZ DOMAIN-CONTAINING PROTEIN 2"/>
    <property type="match status" value="1"/>
</dbReference>
<dbReference type="EMBL" id="ML005063">
    <property type="protein sequence ID" value="RKP20442.1"/>
    <property type="molecule type" value="Genomic_DNA"/>
</dbReference>
<proteinExistence type="predicted"/>
<dbReference type="InterPro" id="IPR011333">
    <property type="entry name" value="SKP1/BTB/POZ_sf"/>
</dbReference>
<dbReference type="PROSITE" id="PS50097">
    <property type="entry name" value="BTB"/>
    <property type="match status" value="1"/>
</dbReference>
<reference evidence="3" key="1">
    <citation type="journal article" date="2018" name="Nat. Microbiol.">
        <title>Leveraging single-cell genomics to expand the fungal tree of life.</title>
        <authorList>
            <person name="Ahrendt S.R."/>
            <person name="Quandt C.A."/>
            <person name="Ciobanu D."/>
            <person name="Clum A."/>
            <person name="Salamov A."/>
            <person name="Andreopoulos B."/>
            <person name="Cheng J.F."/>
            <person name="Woyke T."/>
            <person name="Pelin A."/>
            <person name="Henrissat B."/>
            <person name="Reynolds N.K."/>
            <person name="Benny G.L."/>
            <person name="Smith M.E."/>
            <person name="James T.Y."/>
            <person name="Grigoriev I.V."/>
        </authorList>
    </citation>
    <scope>NUCLEOTIDE SEQUENCE [LARGE SCALE GENOMIC DNA]</scope>
    <source>
        <strain evidence="3">CSF55</strain>
    </source>
</reference>
<gene>
    <name evidence="2" type="ORF">ROZALSC1DRAFT_21388</name>
</gene>
<dbReference type="Pfam" id="PF00651">
    <property type="entry name" value="BTB"/>
    <property type="match status" value="1"/>
</dbReference>
<dbReference type="InterPro" id="IPR000210">
    <property type="entry name" value="BTB/POZ_dom"/>
</dbReference>
<accession>A0A4P9YML9</accession>
<dbReference type="CDD" id="cd18186">
    <property type="entry name" value="BTB_POZ_ZBTB_KLHL-like"/>
    <property type="match status" value="1"/>
</dbReference>
<dbReference type="PANTHER" id="PTHR47369">
    <property type="entry name" value="BTB/POZ DOMAIN-CONTAINING PROTEIN"/>
    <property type="match status" value="1"/>
</dbReference>
<evidence type="ECO:0000313" key="2">
    <source>
        <dbReference type="EMBL" id="RKP20442.1"/>
    </source>
</evidence>
<dbReference type="SUPFAM" id="SSF54695">
    <property type="entry name" value="POZ domain"/>
    <property type="match status" value="1"/>
</dbReference>
<dbReference type="AlphaFoldDB" id="A0A4P9YML9"/>
<dbReference type="Gene3D" id="3.30.710.10">
    <property type="entry name" value="Potassium Channel Kv1.1, Chain A"/>
    <property type="match status" value="1"/>
</dbReference>
<name>A0A4P9YML9_ROZAC</name>
<sequence length="471" mass="54893">MRFMTFNSSKKQMKKSTSYSFEPISEQTETNSSASFVSLLENHFETDFSTPLSSDSKFSLYSNGFIKGAFTDCILYIQQRSIALHKIVLCQSPTFHALFNQKSTVMTSFFEYEPSSNMIKVLPTHSDIMENGIKLVTRMLYGHTVRWTSTTCTFVIIGSLILQMSQWLSEAVVHYKRECNNPSNWTILMKNLKKITEVLPEKYLFHDLYDQLLSQMLVGHSDAENIEAFEIALLISPDPFFEAFCSSSALWAKSEFRRYCVIRDVCAKRLSNGFVSLDDAVTQWRALLFESECGILEKDNKACHYLDILQENVNFHQLGPLELHRVKEDRLVESMFLQANELGFATPYRCCVSIKYKWWKFPHEERIELVNFKYQGVEWCWFLNIESDDTLNIYLKAKNTSKYIFNAKMNLYYAPISINEPILKMEGKTFKNNQSWGWKTPLLMEELQEIETMKLVLSFYCQASECQSRKE</sequence>
<protein>
    <recommendedName>
        <fullName evidence="1">BTB domain-containing protein</fullName>
    </recommendedName>
</protein>
<evidence type="ECO:0000259" key="1">
    <source>
        <dbReference type="PROSITE" id="PS50097"/>
    </source>
</evidence>
<organism evidence="2 3">
    <name type="scientific">Rozella allomycis (strain CSF55)</name>
    <dbReference type="NCBI Taxonomy" id="988480"/>
    <lineage>
        <taxon>Eukaryota</taxon>
        <taxon>Fungi</taxon>
        <taxon>Fungi incertae sedis</taxon>
        <taxon>Cryptomycota</taxon>
        <taxon>Cryptomycota incertae sedis</taxon>
        <taxon>Rozella</taxon>
    </lineage>
</organism>
<evidence type="ECO:0000313" key="3">
    <source>
        <dbReference type="Proteomes" id="UP000281549"/>
    </source>
</evidence>
<dbReference type="Proteomes" id="UP000281549">
    <property type="component" value="Unassembled WGS sequence"/>
</dbReference>
<feature type="domain" description="BTB" evidence="1">
    <location>
        <begin position="71"/>
        <end position="149"/>
    </location>
</feature>